<evidence type="ECO:0000256" key="11">
    <source>
        <dbReference type="SAM" id="Phobius"/>
    </source>
</evidence>
<evidence type="ECO:0000256" key="4">
    <source>
        <dbReference type="ARBA" id="ARBA00022729"/>
    </source>
</evidence>
<evidence type="ECO:0000256" key="12">
    <source>
        <dbReference type="SAM" id="SignalP"/>
    </source>
</evidence>
<keyword evidence="15" id="KW-1185">Reference proteome</keyword>
<evidence type="ECO:0000256" key="1">
    <source>
        <dbReference type="ARBA" id="ARBA00004479"/>
    </source>
</evidence>
<feature type="chain" id="PRO_5018711194" description="Fibronectin type-III domain-containing protein" evidence="12">
    <location>
        <begin position="25"/>
        <end position="727"/>
    </location>
</feature>
<evidence type="ECO:0000256" key="6">
    <source>
        <dbReference type="ARBA" id="ARBA00022989"/>
    </source>
</evidence>
<evidence type="ECO:0000256" key="5">
    <source>
        <dbReference type="ARBA" id="ARBA00022737"/>
    </source>
</evidence>
<evidence type="ECO:0000313" key="14">
    <source>
        <dbReference type="Ensembl" id="ENSATEP00000036018.1"/>
    </source>
</evidence>
<dbReference type="GeneTree" id="ENSGT00940000155603"/>
<dbReference type="PANTHER" id="PTHR48423">
    <property type="entry name" value="INTERLEUKIN-27 RECEPTOR SUBUNIT ALPHA"/>
    <property type="match status" value="1"/>
</dbReference>
<keyword evidence="9" id="KW-0325">Glycoprotein</keyword>
<dbReference type="GeneID" id="113162256"/>
<protein>
    <recommendedName>
        <fullName evidence="13">Fibronectin type-III domain-containing protein</fullName>
    </recommendedName>
</protein>
<evidence type="ECO:0000259" key="13">
    <source>
        <dbReference type="PROSITE" id="PS50853"/>
    </source>
</evidence>
<dbReference type="RefSeq" id="XP_026216095.1">
    <property type="nucleotide sequence ID" value="XM_026360310.1"/>
</dbReference>
<dbReference type="AlphaFoldDB" id="A0A3Q1JW00"/>
<keyword evidence="5" id="KW-0677">Repeat</keyword>
<dbReference type="Pfam" id="PF00041">
    <property type="entry name" value="fn3"/>
    <property type="match status" value="1"/>
</dbReference>
<dbReference type="InterPro" id="IPR052672">
    <property type="entry name" value="Type1_Cytokine_Rcpt_Type2"/>
</dbReference>
<feature type="signal peptide" evidence="12">
    <location>
        <begin position="1"/>
        <end position="24"/>
    </location>
</feature>
<dbReference type="Ensembl" id="ENSATET00000036532.3">
    <property type="protein sequence ID" value="ENSATEP00000036018.1"/>
    <property type="gene ID" value="ENSATEG00000024755.3"/>
</dbReference>
<dbReference type="InterPro" id="IPR003961">
    <property type="entry name" value="FN3_dom"/>
</dbReference>
<reference evidence="14" key="2">
    <citation type="submission" date="2025-08" db="UniProtKB">
        <authorList>
            <consortium name="Ensembl"/>
        </authorList>
    </citation>
    <scope>IDENTIFICATION</scope>
</reference>
<evidence type="ECO:0000313" key="15">
    <source>
        <dbReference type="Proteomes" id="UP000265040"/>
    </source>
</evidence>
<dbReference type="InterPro" id="IPR013783">
    <property type="entry name" value="Ig-like_fold"/>
</dbReference>
<feature type="domain" description="Fibronectin type-III" evidence="13">
    <location>
        <begin position="126"/>
        <end position="219"/>
    </location>
</feature>
<dbReference type="STRING" id="64144.ENSATEP00000036018"/>
<dbReference type="OMA" id="MDCQDDQ"/>
<keyword evidence="6 11" id="KW-1133">Transmembrane helix</keyword>
<evidence type="ECO:0000256" key="8">
    <source>
        <dbReference type="ARBA" id="ARBA00023170"/>
    </source>
</evidence>
<evidence type="ECO:0000256" key="7">
    <source>
        <dbReference type="ARBA" id="ARBA00023136"/>
    </source>
</evidence>
<comment type="similarity">
    <text evidence="2">Belongs to the type I cytokine receptor family. Type 2 subfamily.</text>
</comment>
<sequence length="727" mass="82252">MATLRARWLLSILLYSLRHYFAKGSPAPPSDPECFIPCDEKTCHVDIHCTWDPRQDTQILTNYTLHWETRHSEKGFVTSETSRNASIHREDFSSHSELRVWVEAINQYGSAKSQKVVFNNTEDIVKPPPPNIALSHQESLEIEWSSNCDQLHLSVGPCELQHRTEANQVWVQSESGILYSYTLENPQPCTVHEFKVRCACSTGKTSDWSEILKSEEPWAQKAPGGQLDIWRDCGISPAGFDCVLTWKKLPKSQTCGLILGYDVRLTYNNGTVMLMNVSTDGQSGQLVCDGMKCYLMSSLKDVSSVSVSAYNARGATVPAHLALLGPSISCPDCHKSKEKAQQSIDVKMSVENLTVSWNLTSQLFNSLNESVVQYKQVGRPLGQGFDWIKVNKNLTTGIFKGQFNKSTPYNVSVFTVSHNRDVHHFSSLIRYSLEGTPPRVTSFKVLSIAATQVTLSWEPIPLSKQNGVIRCYQIGIDGQNVRNVSPSTQYDNYSFDLKPLNPDQNYEVWIRAVTSAGPGENAITRFKTKQHENDVQLMQILLIIILVFVLLVICFLVVFFRFCRGEKKACPLMPHFVYDKVPDPRNSHIFKNMKHQINDSLAWLCKPSHEPNPDISVLEIVEQPETLNIPKKKTSKLTGIDMSIVEDGCSQMDCQDDHKEDVVTEDCDRTDNRYEREQYSKMVDSDEERDKEREDSDGCSNASEEDEFTSGYEKHFMPTALEILEVS</sequence>
<proteinExistence type="inferred from homology"/>
<reference evidence="14" key="1">
    <citation type="submission" date="2021-04" db="EMBL/GenBank/DDBJ databases">
        <authorList>
            <consortium name="Wellcome Sanger Institute Data Sharing"/>
        </authorList>
    </citation>
    <scope>NUCLEOTIDE SEQUENCE [LARGE SCALE GENOMIC DNA]</scope>
</reference>
<keyword evidence="4 12" id="KW-0732">Signal</keyword>
<dbReference type="SMART" id="SM00060">
    <property type="entry name" value="FN3"/>
    <property type="match status" value="3"/>
</dbReference>
<dbReference type="PROSITE" id="PS50853">
    <property type="entry name" value="FN3"/>
    <property type="match status" value="3"/>
</dbReference>
<evidence type="ECO:0000256" key="2">
    <source>
        <dbReference type="ARBA" id="ARBA00008921"/>
    </source>
</evidence>
<organism evidence="14 15">
    <name type="scientific">Anabas testudineus</name>
    <name type="common">Climbing perch</name>
    <name type="synonym">Anthias testudineus</name>
    <dbReference type="NCBI Taxonomy" id="64144"/>
    <lineage>
        <taxon>Eukaryota</taxon>
        <taxon>Metazoa</taxon>
        <taxon>Chordata</taxon>
        <taxon>Craniata</taxon>
        <taxon>Vertebrata</taxon>
        <taxon>Euteleostomi</taxon>
        <taxon>Actinopterygii</taxon>
        <taxon>Neopterygii</taxon>
        <taxon>Teleostei</taxon>
        <taxon>Neoteleostei</taxon>
        <taxon>Acanthomorphata</taxon>
        <taxon>Anabantaria</taxon>
        <taxon>Anabantiformes</taxon>
        <taxon>Anabantoidei</taxon>
        <taxon>Anabantidae</taxon>
        <taxon>Anabas</taxon>
    </lineage>
</organism>
<dbReference type="GO" id="GO:0005886">
    <property type="term" value="C:plasma membrane"/>
    <property type="evidence" value="ECO:0007669"/>
    <property type="project" value="UniProtKB-ARBA"/>
</dbReference>
<dbReference type="InterPro" id="IPR036116">
    <property type="entry name" value="FN3_sf"/>
</dbReference>
<accession>A0A3Q1JW00</accession>
<evidence type="ECO:0000256" key="3">
    <source>
        <dbReference type="ARBA" id="ARBA00022692"/>
    </source>
</evidence>
<reference evidence="14" key="3">
    <citation type="submission" date="2025-09" db="UniProtKB">
        <authorList>
            <consortium name="Ensembl"/>
        </authorList>
    </citation>
    <scope>IDENTIFICATION</scope>
</reference>
<evidence type="ECO:0000256" key="9">
    <source>
        <dbReference type="ARBA" id="ARBA00023180"/>
    </source>
</evidence>
<feature type="transmembrane region" description="Helical" evidence="11">
    <location>
        <begin position="537"/>
        <end position="560"/>
    </location>
</feature>
<dbReference type="CDD" id="cd00063">
    <property type="entry name" value="FN3"/>
    <property type="match status" value="1"/>
</dbReference>
<dbReference type="Proteomes" id="UP000265040">
    <property type="component" value="Chromosome 8"/>
</dbReference>
<feature type="region of interest" description="Disordered" evidence="10">
    <location>
        <begin position="661"/>
        <end position="727"/>
    </location>
</feature>
<comment type="subcellular location">
    <subcellularLocation>
        <location evidence="1">Membrane</location>
        <topology evidence="1">Single-pass type I membrane protein</topology>
    </subcellularLocation>
</comment>
<dbReference type="InParanoid" id="A0A3Q1JW00"/>
<dbReference type="Gene3D" id="2.60.40.10">
    <property type="entry name" value="Immunoglobulins"/>
    <property type="match status" value="5"/>
</dbReference>
<dbReference type="SUPFAM" id="SSF49265">
    <property type="entry name" value="Fibronectin type III"/>
    <property type="match status" value="3"/>
</dbReference>
<dbReference type="CTD" id="110437721"/>
<keyword evidence="8" id="KW-0675">Receptor</keyword>
<evidence type="ECO:0000256" key="10">
    <source>
        <dbReference type="SAM" id="MobiDB-lite"/>
    </source>
</evidence>
<feature type="domain" description="Fibronectin type-III" evidence="13">
    <location>
        <begin position="28"/>
        <end position="124"/>
    </location>
</feature>
<dbReference type="OrthoDB" id="5989951at2759"/>
<keyword evidence="7 11" id="KW-0472">Membrane</keyword>
<feature type="compositionally biased region" description="Basic and acidic residues" evidence="10">
    <location>
        <begin position="661"/>
        <end position="679"/>
    </location>
</feature>
<keyword evidence="3 11" id="KW-0812">Transmembrane</keyword>
<name>A0A3Q1JW00_ANATE</name>
<feature type="domain" description="Fibronectin type-III" evidence="13">
    <location>
        <begin position="437"/>
        <end position="533"/>
    </location>
</feature>
<dbReference type="PANTHER" id="PTHR48423:SF1">
    <property type="entry name" value="INTERLEUKIN-27 RECEPTOR SUBUNIT ALPHA"/>
    <property type="match status" value="1"/>
</dbReference>